<dbReference type="PANTHER" id="PTHR35147:SF1">
    <property type="entry name" value="CHEMORECEPTOR GLUTAMINE DEAMIDASE CHED-RELATED"/>
    <property type="match status" value="1"/>
</dbReference>
<dbReference type="eggNOG" id="COG1871">
    <property type="taxonomic scope" value="Bacteria"/>
</dbReference>
<keyword evidence="1" id="KW-0145">Chemotaxis</keyword>
<name>M1ME61_9CLOT</name>
<keyword evidence="3" id="KW-0675">Receptor</keyword>
<accession>M1ME61</accession>
<evidence type="ECO:0000313" key="3">
    <source>
        <dbReference type="EMBL" id="AGF56199.1"/>
    </source>
</evidence>
<protein>
    <submittedName>
        <fullName evidence="3">Putative chemoreceptor glutamine deamidase CheD</fullName>
        <ecNumber evidence="3">3.5.1.44</ecNumber>
    </submittedName>
</protein>
<keyword evidence="4" id="KW-1185">Reference proteome</keyword>
<evidence type="ECO:0000313" key="4">
    <source>
        <dbReference type="Proteomes" id="UP000011728"/>
    </source>
</evidence>
<keyword evidence="2 3" id="KW-0378">Hydrolase</keyword>
<dbReference type="AlphaFoldDB" id="M1ME61"/>
<dbReference type="GO" id="GO:0050568">
    <property type="term" value="F:protein-glutamine glutaminase activity"/>
    <property type="evidence" value="ECO:0007669"/>
    <property type="project" value="UniProtKB-EC"/>
</dbReference>
<dbReference type="InterPro" id="IPR005659">
    <property type="entry name" value="Chemorcpt_Glu_NH3ase_CheD"/>
</dbReference>
<evidence type="ECO:0000256" key="2">
    <source>
        <dbReference type="ARBA" id="ARBA00022801"/>
    </source>
</evidence>
<reference evidence="3 4" key="1">
    <citation type="submission" date="2013-02" db="EMBL/GenBank/DDBJ databases">
        <title>Genome sequence of Clostridium saccharoperbutylacetonicum N1-4(HMT).</title>
        <authorList>
            <person name="Poehlein A."/>
            <person name="Daniel R."/>
        </authorList>
    </citation>
    <scope>NUCLEOTIDE SEQUENCE [LARGE SCALE GENOMIC DNA]</scope>
    <source>
        <strain evidence="4">N1-4(HMT)</strain>
    </source>
</reference>
<dbReference type="OrthoDB" id="9807202at2"/>
<dbReference type="RefSeq" id="WP_015392518.1">
    <property type="nucleotide sequence ID" value="NC_020291.1"/>
</dbReference>
<gene>
    <name evidence="3" type="primary">cheD1</name>
    <name evidence="3" type="ORF">Cspa_c24340</name>
</gene>
<dbReference type="InterPro" id="IPR011324">
    <property type="entry name" value="Cytotoxic_necrot_fac-like_cat"/>
</dbReference>
<dbReference type="EMBL" id="CP004121">
    <property type="protein sequence ID" value="AGF56199.1"/>
    <property type="molecule type" value="Genomic_DNA"/>
</dbReference>
<dbReference type="Gene3D" id="3.30.1330.200">
    <property type="match status" value="1"/>
</dbReference>
<dbReference type="KEGG" id="csr:Cspa_c24340"/>
<dbReference type="Pfam" id="PF03975">
    <property type="entry name" value="CheD"/>
    <property type="match status" value="1"/>
</dbReference>
<dbReference type="CDD" id="cd16352">
    <property type="entry name" value="CheD"/>
    <property type="match status" value="1"/>
</dbReference>
<dbReference type="EC" id="3.5.1.44" evidence="3"/>
<organism evidence="3 4">
    <name type="scientific">Clostridium saccharoperbutylacetonicum N1-4(HMT)</name>
    <dbReference type="NCBI Taxonomy" id="931276"/>
    <lineage>
        <taxon>Bacteria</taxon>
        <taxon>Bacillati</taxon>
        <taxon>Bacillota</taxon>
        <taxon>Clostridia</taxon>
        <taxon>Eubacteriales</taxon>
        <taxon>Clostridiaceae</taxon>
        <taxon>Clostridium</taxon>
    </lineage>
</organism>
<dbReference type="PATRIC" id="fig|931276.5.peg.2439"/>
<proteinExistence type="predicted"/>
<dbReference type="STRING" id="36745.CLSAP_22490"/>
<sequence>MEYIVGIGEYIISTNNEDIVKTFALSTCVAMVIYDQNKKILAMAHVLLPNASTDVDDEAYRTAKYADRAVYNVINEMKLKYNCNLKDFKISLYGGVDSELEDRFKVGERNLTVIKEILNDMNLRYEIVNTGGRVSRTLIAHTATGEVEVKSIPIQGVFS</sequence>
<dbReference type="PANTHER" id="PTHR35147">
    <property type="entry name" value="CHEMORECEPTOR GLUTAMINE DEAMIDASE CHED-RELATED"/>
    <property type="match status" value="1"/>
</dbReference>
<evidence type="ECO:0000256" key="1">
    <source>
        <dbReference type="ARBA" id="ARBA00022500"/>
    </source>
</evidence>
<dbReference type="GO" id="GO:0006935">
    <property type="term" value="P:chemotaxis"/>
    <property type="evidence" value="ECO:0007669"/>
    <property type="project" value="UniProtKB-KW"/>
</dbReference>
<dbReference type="SUPFAM" id="SSF64438">
    <property type="entry name" value="CNF1/YfiH-like putative cysteine hydrolases"/>
    <property type="match status" value="1"/>
</dbReference>
<dbReference type="HOGENOM" id="CLU_087854_2_0_9"/>
<dbReference type="Proteomes" id="UP000011728">
    <property type="component" value="Chromosome"/>
</dbReference>
<dbReference type="InterPro" id="IPR038592">
    <property type="entry name" value="CheD-like_sf"/>
</dbReference>